<dbReference type="FunFam" id="1.10.10.200:FF:000002">
    <property type="entry name" value="Probable transcriptional regulatory protein CLM62_37755"/>
    <property type="match status" value="1"/>
</dbReference>
<dbReference type="PANTHER" id="PTHR12532:SF0">
    <property type="entry name" value="TRANSLATIONAL ACTIVATOR OF CYTOCHROME C OXIDASE 1"/>
    <property type="match status" value="1"/>
</dbReference>
<feature type="domain" description="TACO1/YebC-like second and third" evidence="3">
    <location>
        <begin position="107"/>
        <end position="268"/>
    </location>
</feature>
<evidence type="ECO:0000259" key="3">
    <source>
        <dbReference type="Pfam" id="PF01709"/>
    </source>
</evidence>
<dbReference type="Pfam" id="PF20772">
    <property type="entry name" value="TACO1_YebC_N"/>
    <property type="match status" value="1"/>
</dbReference>
<gene>
    <name evidence="5" type="ORF">OBBRIDRAFT_788500</name>
</gene>
<dbReference type="Gene3D" id="3.30.70.980">
    <property type="match status" value="2"/>
</dbReference>
<dbReference type="EMBL" id="KV722337">
    <property type="protein sequence ID" value="OCH95308.1"/>
    <property type="molecule type" value="Genomic_DNA"/>
</dbReference>
<sequence>MLPVCFRVPIISLRRSICTTPVRLSGHNKWSKIKEKKGVNDQKKGSLYSKATRDILLAVRIGGSADPDQNASLAAVIKRVKSEGVPKDNIDNALKKATGGKEKGSQHLVYEAMAAGSVGMIIECLTDNVNRTMHAVRNVLEDNGARFANVLFQFQRKGVVRVALDKGDDLEARSERLIEAALEAEAEDFDSTPSDDAVEMEFKCSPTALAKLTEAVTKDGLCRELISSDLVYIALEPGEAPDELAESKVSRLVELLEDTDDVLRVSTTID</sequence>
<accession>A0A8E2DT41</accession>
<dbReference type="HAMAP" id="MF_00693">
    <property type="entry name" value="Transcrip_reg_TACO1"/>
    <property type="match status" value="1"/>
</dbReference>
<dbReference type="SUPFAM" id="SSF75625">
    <property type="entry name" value="YebC-like"/>
    <property type="match status" value="1"/>
</dbReference>
<dbReference type="AlphaFoldDB" id="A0A8E2DT41"/>
<comment type="subcellular location">
    <subcellularLocation>
        <location evidence="1">Mitochondrion</location>
    </subcellularLocation>
</comment>
<dbReference type="Gene3D" id="1.10.10.200">
    <property type="match status" value="1"/>
</dbReference>
<dbReference type="Proteomes" id="UP000250043">
    <property type="component" value="Unassembled WGS sequence"/>
</dbReference>
<feature type="domain" description="TACO1/YebC-like N-terminal" evidence="4">
    <location>
        <begin position="28"/>
        <end position="100"/>
    </location>
</feature>
<organism evidence="5 6">
    <name type="scientific">Obba rivulosa</name>
    <dbReference type="NCBI Taxonomy" id="1052685"/>
    <lineage>
        <taxon>Eukaryota</taxon>
        <taxon>Fungi</taxon>
        <taxon>Dikarya</taxon>
        <taxon>Basidiomycota</taxon>
        <taxon>Agaricomycotina</taxon>
        <taxon>Agaricomycetes</taxon>
        <taxon>Polyporales</taxon>
        <taxon>Gelatoporiaceae</taxon>
        <taxon>Obba</taxon>
    </lineage>
</organism>
<evidence type="ECO:0000313" key="5">
    <source>
        <dbReference type="EMBL" id="OCH95308.1"/>
    </source>
</evidence>
<evidence type="ECO:0000256" key="2">
    <source>
        <dbReference type="ARBA" id="ARBA00008724"/>
    </source>
</evidence>
<dbReference type="InterPro" id="IPR017856">
    <property type="entry name" value="Integrase-like_N"/>
</dbReference>
<reference evidence="5 6" key="1">
    <citation type="submission" date="2016-07" db="EMBL/GenBank/DDBJ databases">
        <title>Draft genome of the white-rot fungus Obba rivulosa 3A-2.</title>
        <authorList>
            <consortium name="DOE Joint Genome Institute"/>
            <person name="Miettinen O."/>
            <person name="Riley R."/>
            <person name="Acob R."/>
            <person name="Barry K."/>
            <person name="Cullen D."/>
            <person name="De Vries R."/>
            <person name="Hainaut M."/>
            <person name="Hatakka A."/>
            <person name="Henrissat B."/>
            <person name="Hilden K."/>
            <person name="Kuo R."/>
            <person name="Labutti K."/>
            <person name="Lipzen A."/>
            <person name="Makela M.R."/>
            <person name="Sandor L."/>
            <person name="Spatafora J.W."/>
            <person name="Grigoriev I.V."/>
            <person name="Hibbett D.S."/>
        </authorList>
    </citation>
    <scope>NUCLEOTIDE SEQUENCE [LARGE SCALE GENOMIC DNA]</scope>
    <source>
        <strain evidence="5 6">3A-2</strain>
    </source>
</reference>
<dbReference type="InterPro" id="IPR029072">
    <property type="entry name" value="YebC-like"/>
</dbReference>
<dbReference type="OrthoDB" id="2017544at2759"/>
<protein>
    <submittedName>
        <fullName evidence="5">YebC-like protein</fullName>
    </submittedName>
</protein>
<dbReference type="PANTHER" id="PTHR12532">
    <property type="entry name" value="TRANSLATIONAL ACTIVATOR OF CYTOCHROME C OXIDASE 1"/>
    <property type="match status" value="1"/>
</dbReference>
<evidence type="ECO:0000259" key="4">
    <source>
        <dbReference type="Pfam" id="PF20772"/>
    </source>
</evidence>
<name>A0A8E2DT41_9APHY</name>
<dbReference type="Pfam" id="PF01709">
    <property type="entry name" value="Transcrip_reg"/>
    <property type="match status" value="1"/>
</dbReference>
<dbReference type="GO" id="GO:0005739">
    <property type="term" value="C:mitochondrion"/>
    <property type="evidence" value="ECO:0007669"/>
    <property type="project" value="UniProtKB-SubCell"/>
</dbReference>
<dbReference type="InterPro" id="IPR048300">
    <property type="entry name" value="TACO1_YebC-like_2nd/3rd_dom"/>
</dbReference>
<comment type="similarity">
    <text evidence="2">Belongs to the TACO1 family.</text>
</comment>
<evidence type="ECO:0000313" key="6">
    <source>
        <dbReference type="Proteomes" id="UP000250043"/>
    </source>
</evidence>
<evidence type="ECO:0000256" key="1">
    <source>
        <dbReference type="ARBA" id="ARBA00004173"/>
    </source>
</evidence>
<dbReference type="InterPro" id="IPR026564">
    <property type="entry name" value="Transcrip_reg_TACO1-like_dom3"/>
</dbReference>
<dbReference type="InterPro" id="IPR049083">
    <property type="entry name" value="TACO1_YebC_N"/>
</dbReference>
<dbReference type="InterPro" id="IPR002876">
    <property type="entry name" value="Transcrip_reg_TACO1-like"/>
</dbReference>
<keyword evidence="6" id="KW-1185">Reference proteome</keyword>
<proteinExistence type="inferred from homology"/>